<dbReference type="EMBL" id="JAURTK010000006">
    <property type="protein sequence ID" value="MDP9649645.1"/>
    <property type="molecule type" value="Genomic_DNA"/>
</dbReference>
<evidence type="ECO:0000259" key="1">
    <source>
        <dbReference type="PROSITE" id="PS50075"/>
    </source>
</evidence>
<dbReference type="PROSITE" id="PS50075">
    <property type="entry name" value="CARRIER"/>
    <property type="match status" value="1"/>
</dbReference>
<dbReference type="GO" id="GO:0005737">
    <property type="term" value="C:cytoplasm"/>
    <property type="evidence" value="ECO:0007669"/>
    <property type="project" value="TreeGrafter"/>
</dbReference>
<gene>
    <name evidence="2" type="ORF">J2793_005112</name>
</gene>
<name>A0AB73IHY6_9BURK</name>
<dbReference type="Pfam" id="PF00550">
    <property type="entry name" value="PP-binding"/>
    <property type="match status" value="1"/>
</dbReference>
<dbReference type="PROSITE" id="PS00455">
    <property type="entry name" value="AMP_BINDING"/>
    <property type="match status" value="1"/>
</dbReference>
<dbReference type="Gene3D" id="3.40.50.1820">
    <property type="entry name" value="alpha/beta hydrolase"/>
    <property type="match status" value="1"/>
</dbReference>
<evidence type="ECO:0000313" key="3">
    <source>
        <dbReference type="Proteomes" id="UP001229486"/>
    </source>
</evidence>
<dbReference type="AlphaFoldDB" id="A0AB73IHY6"/>
<dbReference type="InterPro" id="IPR045851">
    <property type="entry name" value="AMP-bd_C_sf"/>
</dbReference>
<dbReference type="RefSeq" id="WP_392394925.1">
    <property type="nucleotide sequence ID" value="NZ_JAURTK010000006.1"/>
</dbReference>
<dbReference type="SUPFAM" id="SSF47336">
    <property type="entry name" value="ACP-like"/>
    <property type="match status" value="1"/>
</dbReference>
<dbReference type="PANTHER" id="PTHR45527:SF1">
    <property type="entry name" value="FATTY ACID SYNTHASE"/>
    <property type="match status" value="1"/>
</dbReference>
<proteinExistence type="predicted"/>
<dbReference type="InterPro" id="IPR036736">
    <property type="entry name" value="ACP-like_sf"/>
</dbReference>
<dbReference type="SUPFAM" id="SSF52777">
    <property type="entry name" value="CoA-dependent acyltransferases"/>
    <property type="match status" value="1"/>
</dbReference>
<organism evidence="2 3">
    <name type="scientific">Paraburkholderia caledonica</name>
    <dbReference type="NCBI Taxonomy" id="134536"/>
    <lineage>
        <taxon>Bacteria</taxon>
        <taxon>Pseudomonadati</taxon>
        <taxon>Pseudomonadota</taxon>
        <taxon>Betaproteobacteria</taxon>
        <taxon>Burkholderiales</taxon>
        <taxon>Burkholderiaceae</taxon>
        <taxon>Paraburkholderia</taxon>
    </lineage>
</organism>
<dbReference type="Gene3D" id="3.30.559.10">
    <property type="entry name" value="Chloramphenicol acetyltransferase-like domain"/>
    <property type="match status" value="1"/>
</dbReference>
<dbReference type="Pfam" id="PF00668">
    <property type="entry name" value="Condensation"/>
    <property type="match status" value="1"/>
</dbReference>
<dbReference type="SUPFAM" id="SSF56801">
    <property type="entry name" value="Acetyl-CoA synthetase-like"/>
    <property type="match status" value="1"/>
</dbReference>
<dbReference type="Proteomes" id="UP001229486">
    <property type="component" value="Unassembled WGS sequence"/>
</dbReference>
<dbReference type="GO" id="GO:0003824">
    <property type="term" value="F:catalytic activity"/>
    <property type="evidence" value="ECO:0007669"/>
    <property type="project" value="InterPro"/>
</dbReference>
<feature type="domain" description="Carrier" evidence="1">
    <location>
        <begin position="932"/>
        <end position="1007"/>
    </location>
</feature>
<dbReference type="InterPro" id="IPR029058">
    <property type="entry name" value="AB_hydrolase_fold"/>
</dbReference>
<dbReference type="InterPro" id="IPR023213">
    <property type="entry name" value="CAT-like_dom_sf"/>
</dbReference>
<dbReference type="Gene3D" id="3.30.300.30">
    <property type="match status" value="1"/>
</dbReference>
<evidence type="ECO:0000313" key="2">
    <source>
        <dbReference type="EMBL" id="MDP9649645.1"/>
    </source>
</evidence>
<reference evidence="2" key="1">
    <citation type="submission" date="2023-07" db="EMBL/GenBank/DDBJ databases">
        <title>Sorghum-associated microbial communities from plants grown in Nebraska, USA.</title>
        <authorList>
            <person name="Schachtman D."/>
        </authorList>
    </citation>
    <scope>NUCLEOTIDE SEQUENCE</scope>
    <source>
        <strain evidence="2">DS1061</strain>
    </source>
</reference>
<dbReference type="InterPro" id="IPR020845">
    <property type="entry name" value="AMP-binding_CS"/>
</dbReference>
<dbReference type="InterPro" id="IPR009081">
    <property type="entry name" value="PP-bd_ACP"/>
</dbReference>
<dbReference type="PANTHER" id="PTHR45527">
    <property type="entry name" value="NONRIBOSOMAL PEPTIDE SYNTHETASE"/>
    <property type="match status" value="1"/>
</dbReference>
<dbReference type="GO" id="GO:0031177">
    <property type="term" value="F:phosphopantetheine binding"/>
    <property type="evidence" value="ECO:0007669"/>
    <property type="project" value="TreeGrafter"/>
</dbReference>
<accession>A0AB73IHY6</accession>
<dbReference type="InterPro" id="IPR025110">
    <property type="entry name" value="AMP-bd_C"/>
</dbReference>
<dbReference type="InterPro" id="IPR001242">
    <property type="entry name" value="Condensation_dom"/>
</dbReference>
<dbReference type="InterPro" id="IPR000873">
    <property type="entry name" value="AMP-dep_synth/lig_dom"/>
</dbReference>
<dbReference type="Gene3D" id="3.30.559.30">
    <property type="entry name" value="Nonribosomal peptide synthetase, condensation domain"/>
    <property type="match status" value="1"/>
</dbReference>
<dbReference type="InterPro" id="IPR042099">
    <property type="entry name" value="ANL_N_sf"/>
</dbReference>
<dbReference type="Pfam" id="PF00501">
    <property type="entry name" value="AMP-binding"/>
    <property type="match status" value="1"/>
</dbReference>
<dbReference type="Gene3D" id="3.40.50.12780">
    <property type="entry name" value="N-terminal domain of ligase-like"/>
    <property type="match status" value="1"/>
</dbReference>
<dbReference type="GO" id="GO:0043041">
    <property type="term" value="P:amino acid activation for nonribosomal peptide biosynthetic process"/>
    <property type="evidence" value="ECO:0007669"/>
    <property type="project" value="TreeGrafter"/>
</dbReference>
<sequence>MTLASFSLQQLQAYSPSSTGLHQPEVLCTAFVLSHPIDLDALRRAACETLAQAGIALPDAGHAIACTVLTSDAHTRDDACVRALEGLIGRGDLCGFELAVSGDGVWLVAVALSWVFDAQGLARFVTLALERLTGGTTPDDTNNASYADYVDWQRKLAASPEAQFGKQYWTRCAGQFRPFVDLLLEERLDVVAPAAAAFGLRALPDTLARQLQAYATRYGVASKAIVLAAWLVVLERLRPEQRKDIVVAMSGRDDEVFGCLVGRLALELPLSLRIAGRAPFVSLVKHVAECLEEADEWKECYGEQHLSIDAKRNGVRFSTRTLQHGQAPGLSWCEVPCAPSNPSSRLELSFIEGADATLALYGDPTRYAATTIGFLLDQCETVLTRALADASATVNALIADDPANGTERVDARSTVECPVEGARLAAHDPAREPIGLRIEAACAQHPDSIAIRHGADSLTYAAFAHRVDAYRIVLAQSGVGVEAAVGIATDDPITYLVAAVAAWRVGAHFVALAADLPRARIDEIVKRTGVRAIVNADGTVHTLDFTDAQTLPRAEPPLLTGAVRRTALLDALAYVIFTSGTSGEPRAIAMSHRALANQLRALSRRLPIAAGAVALVRTPATFDASLWEWMHPLAHGATLHVLDTGDAFSEAALVDLMRTRPIALAQMTPSLLSRCLRVGGADALARVEHLVVGGEPLDAALATPIVSRMGRLVNAYGPAETCINASLHLVTSDRYLRTVPIGTPLDGYAFHILDQALRPVSVGRTGMLCIGGEGLARGLVGAPGATAASFLPDPFSGTPSGRIYVTGDLVRRLPNGDIEFVRRADHQLKLNGVRIDSAEVVAAITAEPSVKDAALVMVDDPSPALVACVVPKSVNHFSTDTLRAALRMKLPSSMCPAKFVVLEALPLDRHGKLDRRALHERAATAIDVAYVAPRTETERRVAQCWCAVLDVERVGVHDNFFLNGGHSLSFGWLIVALRETFGIQLPLSSVISAPSVAALAARIDALRDEENGVAPA</sequence>
<dbReference type="CDD" id="cd05930">
    <property type="entry name" value="A_NRPS"/>
    <property type="match status" value="1"/>
</dbReference>
<dbReference type="Pfam" id="PF13193">
    <property type="entry name" value="AMP-binding_C"/>
    <property type="match status" value="1"/>
</dbReference>
<comment type="caution">
    <text evidence="2">The sequence shown here is derived from an EMBL/GenBank/DDBJ whole genome shotgun (WGS) entry which is preliminary data.</text>
</comment>
<protein>
    <submittedName>
        <fullName evidence="2">Amino acid adenylation domain-containing protein</fullName>
    </submittedName>
</protein>
<dbReference type="GO" id="GO:0044550">
    <property type="term" value="P:secondary metabolite biosynthetic process"/>
    <property type="evidence" value="ECO:0007669"/>
    <property type="project" value="TreeGrafter"/>
</dbReference>